<comment type="caution">
    <text evidence="4">The sequence shown here is derived from an EMBL/GenBank/DDBJ whole genome shotgun (WGS) entry which is preliminary data.</text>
</comment>
<keyword evidence="5" id="KW-1185">Reference proteome</keyword>
<evidence type="ECO:0000256" key="1">
    <source>
        <dbReference type="ARBA" id="ARBA00008954"/>
    </source>
</evidence>
<dbReference type="NCBIfam" id="NF005685">
    <property type="entry name" value="PRK07483.1"/>
    <property type="match status" value="1"/>
</dbReference>
<protein>
    <submittedName>
        <fullName evidence="4">Adenosylmethionine-8-amino-7-oxononanoate aminotransferase</fullName>
    </submittedName>
</protein>
<evidence type="ECO:0000313" key="5">
    <source>
        <dbReference type="Proteomes" id="UP000193467"/>
    </source>
</evidence>
<dbReference type="EMBL" id="MCGR01000026">
    <property type="protein sequence ID" value="ORY79763.1"/>
    <property type="molecule type" value="Genomic_DNA"/>
</dbReference>
<dbReference type="SUPFAM" id="SSF53383">
    <property type="entry name" value="PLP-dependent transferases"/>
    <property type="match status" value="1"/>
</dbReference>
<evidence type="ECO:0000256" key="2">
    <source>
        <dbReference type="ARBA" id="ARBA00022898"/>
    </source>
</evidence>
<dbReference type="PANTHER" id="PTHR43094:SF1">
    <property type="entry name" value="AMINOTRANSFERASE CLASS-III"/>
    <property type="match status" value="1"/>
</dbReference>
<keyword evidence="4" id="KW-0808">Transferase</keyword>
<dbReference type="GO" id="GO:0030170">
    <property type="term" value="F:pyridoxal phosphate binding"/>
    <property type="evidence" value="ECO:0007669"/>
    <property type="project" value="InterPro"/>
</dbReference>
<dbReference type="STRING" id="106004.A0A1Y2F796"/>
<dbReference type="InParanoid" id="A0A1Y2F796"/>
<accession>A0A1Y2F796</accession>
<dbReference type="InterPro" id="IPR005814">
    <property type="entry name" value="Aminotrans_3"/>
</dbReference>
<dbReference type="InterPro" id="IPR015421">
    <property type="entry name" value="PyrdxlP-dep_Trfase_major"/>
</dbReference>
<dbReference type="PANTHER" id="PTHR43094">
    <property type="entry name" value="AMINOTRANSFERASE"/>
    <property type="match status" value="1"/>
</dbReference>
<comment type="similarity">
    <text evidence="1 3">Belongs to the class-III pyridoxal-phosphate-dependent aminotransferase family.</text>
</comment>
<gene>
    <name evidence="4" type="ORF">BCR35DRAFT_304589</name>
</gene>
<dbReference type="Gene3D" id="3.90.1150.10">
    <property type="entry name" value="Aspartate Aminotransferase, domain 1"/>
    <property type="match status" value="1"/>
</dbReference>
<dbReference type="Proteomes" id="UP000193467">
    <property type="component" value="Unassembled WGS sequence"/>
</dbReference>
<organism evidence="4 5">
    <name type="scientific">Leucosporidium creatinivorum</name>
    <dbReference type="NCBI Taxonomy" id="106004"/>
    <lineage>
        <taxon>Eukaryota</taxon>
        <taxon>Fungi</taxon>
        <taxon>Dikarya</taxon>
        <taxon>Basidiomycota</taxon>
        <taxon>Pucciniomycotina</taxon>
        <taxon>Microbotryomycetes</taxon>
        <taxon>Leucosporidiales</taxon>
        <taxon>Leucosporidium</taxon>
    </lineage>
</organism>
<reference evidence="4 5" key="1">
    <citation type="submission" date="2016-07" db="EMBL/GenBank/DDBJ databases">
        <title>Pervasive Adenine N6-methylation of Active Genes in Fungi.</title>
        <authorList>
            <consortium name="DOE Joint Genome Institute"/>
            <person name="Mondo S.J."/>
            <person name="Dannebaum R.O."/>
            <person name="Kuo R.C."/>
            <person name="Labutti K."/>
            <person name="Haridas S."/>
            <person name="Kuo A."/>
            <person name="Salamov A."/>
            <person name="Ahrendt S.R."/>
            <person name="Lipzen A."/>
            <person name="Sullivan W."/>
            <person name="Andreopoulos W.B."/>
            <person name="Clum A."/>
            <person name="Lindquist E."/>
            <person name="Daum C."/>
            <person name="Ramamoorthy G.K."/>
            <person name="Gryganskyi A."/>
            <person name="Culley D."/>
            <person name="Magnuson J.K."/>
            <person name="James T.Y."/>
            <person name="O'Malley M.A."/>
            <person name="Stajich J.E."/>
            <person name="Spatafora J.W."/>
            <person name="Visel A."/>
            <person name="Grigoriev I.V."/>
        </authorList>
    </citation>
    <scope>NUCLEOTIDE SEQUENCE [LARGE SCALE GENOMIC DNA]</scope>
    <source>
        <strain evidence="4 5">62-1032</strain>
    </source>
</reference>
<dbReference type="InterPro" id="IPR015422">
    <property type="entry name" value="PyrdxlP-dep_Trfase_small"/>
</dbReference>
<dbReference type="GO" id="GO:0008483">
    <property type="term" value="F:transaminase activity"/>
    <property type="evidence" value="ECO:0007669"/>
    <property type="project" value="UniProtKB-KW"/>
</dbReference>
<dbReference type="PIRSF" id="PIRSF000521">
    <property type="entry name" value="Transaminase_4ab_Lys_Orn"/>
    <property type="match status" value="1"/>
</dbReference>
<dbReference type="InterPro" id="IPR015424">
    <property type="entry name" value="PyrdxlP-dep_Trfase"/>
</dbReference>
<sequence length="449" mass="48478">MATAQSTVFHRSLDHDPLFISKAEGNFLYTDDGRKILDGCGGAAVISIGHCDQRVVNAIATQLSTVGYLHSGAFANQPAEELANLLTDNGTTFARALFNSGGSEAAESAIKLARQYHVENGQPERVNFIARDMSYHGNTLGALGLARHVPRRKPYLPLMKSEVFHSVSPCYKYRYSSAEESDEEYVARLAAELEAKFQELGPGTVAAFFAETIVGATSGCTTAVPGYFKAIREVCDRHGALFCLDEIMCGIGRTGKLHAWEWEGVKPDIQTCGKGMAGGYAPISAILISHKVLDGMRKGTGAFVNGYTFQSHAVACRAAIEVLKIMKEDSLIEQCHSRGQLLGQLLHKRFNTHPNVGESRGRGLFWAIELVKDTATKAAFPSSFALTELISSHCLENGLVLYPGAGTIDGVQGHHMLIAPPYTITEEELAFLVDTLGEAVDACVATFEA</sequence>
<evidence type="ECO:0000256" key="3">
    <source>
        <dbReference type="RuleBase" id="RU003560"/>
    </source>
</evidence>
<proteinExistence type="inferred from homology"/>
<dbReference type="OrthoDB" id="10261433at2759"/>
<dbReference type="AlphaFoldDB" id="A0A1Y2F796"/>
<keyword evidence="4" id="KW-0032">Aminotransferase</keyword>
<evidence type="ECO:0000313" key="4">
    <source>
        <dbReference type="EMBL" id="ORY79763.1"/>
    </source>
</evidence>
<dbReference type="GO" id="GO:0005829">
    <property type="term" value="C:cytosol"/>
    <property type="evidence" value="ECO:0007669"/>
    <property type="project" value="TreeGrafter"/>
</dbReference>
<dbReference type="CDD" id="cd00610">
    <property type="entry name" value="OAT_like"/>
    <property type="match status" value="1"/>
</dbReference>
<dbReference type="Gene3D" id="3.40.640.10">
    <property type="entry name" value="Type I PLP-dependent aspartate aminotransferase-like (Major domain)"/>
    <property type="match status" value="1"/>
</dbReference>
<keyword evidence="2 3" id="KW-0663">Pyridoxal phosphate</keyword>
<dbReference type="Pfam" id="PF00202">
    <property type="entry name" value="Aminotran_3"/>
    <property type="match status" value="1"/>
</dbReference>
<dbReference type="FunCoup" id="A0A1Y2F796">
    <property type="interactions" value="6"/>
</dbReference>
<name>A0A1Y2F796_9BASI</name>